<dbReference type="Proteomes" id="UP001162640">
    <property type="component" value="Unassembled WGS sequence"/>
</dbReference>
<name>A0A9W7BAX9_9STRA</name>
<evidence type="ECO:0000313" key="1">
    <source>
        <dbReference type="EMBL" id="GMH84630.1"/>
    </source>
</evidence>
<accession>A0A9W7BAX9</accession>
<organism evidence="1 2">
    <name type="scientific">Triparma laevis f. inornata</name>
    <dbReference type="NCBI Taxonomy" id="1714386"/>
    <lineage>
        <taxon>Eukaryota</taxon>
        <taxon>Sar</taxon>
        <taxon>Stramenopiles</taxon>
        <taxon>Ochrophyta</taxon>
        <taxon>Bolidophyceae</taxon>
        <taxon>Parmales</taxon>
        <taxon>Triparmaceae</taxon>
        <taxon>Triparma</taxon>
    </lineage>
</organism>
<comment type="caution">
    <text evidence="1">The sequence shown here is derived from an EMBL/GenBank/DDBJ whole genome shotgun (WGS) entry which is preliminary data.</text>
</comment>
<proteinExistence type="predicted"/>
<evidence type="ECO:0000313" key="2">
    <source>
        <dbReference type="Proteomes" id="UP001162640"/>
    </source>
</evidence>
<sequence length="674" mass="75302">MDAHIEDLWLVFVTSNFKRNPTDPEAMRTRDFAEVISKDLKLLAGQTPMRAELEVMHKSESSNHPDKKFRFSCFVNGVVKVATRKKNPNKTPDQQVAEFITKYIKPLAKRRPKKDISTSLESVSTAFERLKNCLKDCFMFFATLPSEYEKKELDRHKPRSDINGMTQSMGFGEWSSFCSLFNLSSSIGAAVKALSPNALASAYVDSIQVKHVDNLGGLTFEEFWEAIVRCCLIFKKDSETLPTPEDKVKATLQHMANNLETAVQRLLKLGNITEGSGVAMAGMQSGGRNVSSAGALIQGGTHEFTRIVFEFIREGETGEAEVKPTAFDAKDAEDKVWRIFLKANLTNNPRDWQAMRKRELVLIVRAQKKLKLMEADVNVIHQQEAGRNPGKRLEFKEFQSALRSIAKRAFPKEAKESDDAALSKLLNDYLLKTDDLLHNELAISAADWEVAKEWLGFFDSPLKRIFSFFATFATDHEKNVLDRHAAQEEGINQQTCSMKWSDFLNFCAPANLSSGTGTALTALSLSQLGAAFADSIEVSKVNDLGGITYEEFRRVLTRCALLFDYDEADTCRIRLEKLFLHMCNQFQTSVPRIINDGAERVGAGGQTAGGRNISTNGGLLLKGVREFNKIFQENSKHLSIVEESIFKFGDGSSDDQRRGSSLLDFTAGLKKGLS</sequence>
<gene>
    <name evidence="1" type="ORF">TL16_g09981</name>
</gene>
<protein>
    <submittedName>
        <fullName evidence="1">Uncharacterized protein</fullName>
    </submittedName>
</protein>
<reference evidence="2" key="1">
    <citation type="journal article" date="2023" name="Commun. Biol.">
        <title>Genome analysis of Parmales, the sister group of diatoms, reveals the evolutionary specialization of diatoms from phago-mixotrophs to photoautotrophs.</title>
        <authorList>
            <person name="Ban H."/>
            <person name="Sato S."/>
            <person name="Yoshikawa S."/>
            <person name="Yamada K."/>
            <person name="Nakamura Y."/>
            <person name="Ichinomiya M."/>
            <person name="Sato N."/>
            <person name="Blanc-Mathieu R."/>
            <person name="Endo H."/>
            <person name="Kuwata A."/>
            <person name="Ogata H."/>
        </authorList>
    </citation>
    <scope>NUCLEOTIDE SEQUENCE [LARGE SCALE GENOMIC DNA]</scope>
</reference>
<dbReference type="EMBL" id="BLQM01000346">
    <property type="protein sequence ID" value="GMH84630.1"/>
    <property type="molecule type" value="Genomic_DNA"/>
</dbReference>
<dbReference type="AlphaFoldDB" id="A0A9W7BAX9"/>